<protein>
    <submittedName>
        <fullName evidence="3">(Atlantic silverside) hypothetical protein</fullName>
    </submittedName>
</protein>
<gene>
    <name evidence="3" type="ORF">MMEN_LOCUS17780</name>
</gene>
<evidence type="ECO:0000256" key="2">
    <source>
        <dbReference type="SAM" id="Phobius"/>
    </source>
</evidence>
<comment type="caution">
    <text evidence="3">The sequence shown here is derived from an EMBL/GenBank/DDBJ whole genome shotgun (WGS) entry which is preliminary data.</text>
</comment>
<reference evidence="3" key="1">
    <citation type="submission" date="2021-05" db="EMBL/GenBank/DDBJ databases">
        <authorList>
            <person name="Tigano A."/>
        </authorList>
    </citation>
    <scope>NUCLEOTIDE SEQUENCE</scope>
</reference>
<keyword evidence="2" id="KW-0472">Membrane</keyword>
<evidence type="ECO:0000313" key="4">
    <source>
        <dbReference type="Proteomes" id="UP000677803"/>
    </source>
</evidence>
<feature type="transmembrane region" description="Helical" evidence="2">
    <location>
        <begin position="26"/>
        <end position="48"/>
    </location>
</feature>
<dbReference type="Proteomes" id="UP000677803">
    <property type="component" value="Unassembled WGS sequence"/>
</dbReference>
<evidence type="ECO:0000256" key="1">
    <source>
        <dbReference type="SAM" id="MobiDB-lite"/>
    </source>
</evidence>
<dbReference type="AlphaFoldDB" id="A0A8S4BG97"/>
<keyword evidence="4" id="KW-1185">Reference proteome</keyword>
<feature type="region of interest" description="Disordered" evidence="1">
    <location>
        <begin position="190"/>
        <end position="213"/>
    </location>
</feature>
<keyword evidence="2" id="KW-1133">Transmembrane helix</keyword>
<dbReference type="EMBL" id="CAJRST010036666">
    <property type="protein sequence ID" value="CAG5993241.1"/>
    <property type="molecule type" value="Genomic_DNA"/>
</dbReference>
<name>A0A8S4BG97_9TELE</name>
<evidence type="ECO:0000313" key="3">
    <source>
        <dbReference type="EMBL" id="CAG5993241.1"/>
    </source>
</evidence>
<organism evidence="3 4">
    <name type="scientific">Menidia menidia</name>
    <name type="common">Atlantic silverside</name>
    <dbReference type="NCBI Taxonomy" id="238744"/>
    <lineage>
        <taxon>Eukaryota</taxon>
        <taxon>Metazoa</taxon>
        <taxon>Chordata</taxon>
        <taxon>Craniata</taxon>
        <taxon>Vertebrata</taxon>
        <taxon>Euteleostomi</taxon>
        <taxon>Actinopterygii</taxon>
        <taxon>Neopterygii</taxon>
        <taxon>Teleostei</taxon>
        <taxon>Neoteleostei</taxon>
        <taxon>Acanthomorphata</taxon>
        <taxon>Ovalentaria</taxon>
        <taxon>Atherinomorphae</taxon>
        <taxon>Atheriniformes</taxon>
        <taxon>Atherinopsidae</taxon>
        <taxon>Menidiinae</taxon>
        <taxon>Menidia</taxon>
    </lineage>
</organism>
<keyword evidence="2" id="KW-0812">Transmembrane</keyword>
<sequence>MRQVNLNISACCKLHGKIVSLVQSSFQIVLCLILSGVVGCLLIVAFHVSAMAPLSSPSGYVQELERRISNLYQIQGAEKLMDTIVFAPPHADSTGSSVPDFTAPNTAAVTTPPPEPISPCQGSEINLRPWLSLLHLSRITGPISSACTGKTWLPPQAPLFHLHLENRYNILDLHDFLLLPVSTGSQPTSSWLAHEFRSPPSSPSYPPAEPEHSNTESHRWSILSFTPASCLPMSLPSYLILPRKFLSIVSSLSGHADSTSAFPSDNLNHRRLRCKNVLGFPRGSPRVIVHVGTNDTSLRQTELTKIHFTQLLHFLKNCELSAFISGPFSTNGQLMVEQNLAESYHVYEISKLYLSLRQKIPDDLEE</sequence>
<accession>A0A8S4BG97</accession>
<dbReference type="OrthoDB" id="8871915at2759"/>
<proteinExistence type="predicted"/>